<dbReference type="PRINTS" id="PR00881">
    <property type="entry name" value="L7ARS6FAMILY"/>
</dbReference>
<dbReference type="OMA" id="RMVKWPA"/>
<proteinExistence type="inferred from homology"/>
<protein>
    <recommendedName>
        <fullName evidence="4">60S ribosomal protein L7a</fullName>
    </recommendedName>
</protein>
<keyword evidence="3 4" id="KW-0687">Ribonucleoprotein</keyword>
<dbReference type="InterPro" id="IPR001921">
    <property type="entry name" value="Ribosomal_eL8_euk"/>
</dbReference>
<name>A0A5J4Z3R9_PORPP</name>
<comment type="similarity">
    <text evidence="1 4">Belongs to the eukaryotic ribosomal protein eL8 family.</text>
</comment>
<gene>
    <name evidence="6" type="ORF">FVE85_5495</name>
</gene>
<dbReference type="AlphaFoldDB" id="A0A5J4Z3R9"/>
<evidence type="ECO:0000256" key="1">
    <source>
        <dbReference type="ARBA" id="ARBA00007337"/>
    </source>
</evidence>
<dbReference type="Proteomes" id="UP000324585">
    <property type="component" value="Unassembled WGS sequence"/>
</dbReference>
<dbReference type="Gene3D" id="3.30.1330.30">
    <property type="match status" value="1"/>
</dbReference>
<dbReference type="SUPFAM" id="SSF55315">
    <property type="entry name" value="L30e-like"/>
    <property type="match status" value="1"/>
</dbReference>
<reference evidence="7" key="1">
    <citation type="journal article" date="2019" name="Nat. Commun.">
        <title>Expansion of phycobilisome linker gene families in mesophilic red algae.</title>
        <authorList>
            <person name="Lee J."/>
            <person name="Kim D."/>
            <person name="Bhattacharya D."/>
            <person name="Yoon H.S."/>
        </authorList>
    </citation>
    <scope>NUCLEOTIDE SEQUENCE [LARGE SCALE GENOMIC DNA]</scope>
    <source>
        <strain evidence="7">CCMP 1328</strain>
    </source>
</reference>
<evidence type="ECO:0000256" key="4">
    <source>
        <dbReference type="RuleBase" id="RU367042"/>
    </source>
</evidence>
<dbReference type="OrthoDB" id="29563at2759"/>
<dbReference type="InterPro" id="IPR029064">
    <property type="entry name" value="Ribosomal_eL30-like_sf"/>
</dbReference>
<evidence type="ECO:0000313" key="6">
    <source>
        <dbReference type="EMBL" id="KAA8497910.1"/>
    </source>
</evidence>
<dbReference type="GO" id="GO:0042254">
    <property type="term" value="P:ribosome biogenesis"/>
    <property type="evidence" value="ECO:0007669"/>
    <property type="project" value="InterPro"/>
</dbReference>
<evidence type="ECO:0000256" key="2">
    <source>
        <dbReference type="ARBA" id="ARBA00022980"/>
    </source>
</evidence>
<organism evidence="6 7">
    <name type="scientific">Porphyridium purpureum</name>
    <name type="common">Red alga</name>
    <name type="synonym">Porphyridium cruentum</name>
    <dbReference type="NCBI Taxonomy" id="35688"/>
    <lineage>
        <taxon>Eukaryota</taxon>
        <taxon>Rhodophyta</taxon>
        <taxon>Bangiophyceae</taxon>
        <taxon>Porphyridiales</taxon>
        <taxon>Porphyridiaceae</taxon>
        <taxon>Porphyridium</taxon>
    </lineage>
</organism>
<dbReference type="InterPro" id="IPR050257">
    <property type="entry name" value="eL8/uL1-like"/>
</dbReference>
<dbReference type="Pfam" id="PF01248">
    <property type="entry name" value="Ribosomal_L7Ae"/>
    <property type="match status" value="1"/>
</dbReference>
<evidence type="ECO:0000313" key="7">
    <source>
        <dbReference type="Proteomes" id="UP000324585"/>
    </source>
</evidence>
<comment type="caution">
    <text evidence="6">The sequence shown here is derived from an EMBL/GenBank/DDBJ whole genome shotgun (WGS) entry which is preliminary data.</text>
</comment>
<comment type="function">
    <text evidence="4">Component of the ribosome.</text>
</comment>
<dbReference type="InterPro" id="IPR004037">
    <property type="entry name" value="Ribosomal_eL8-like_CS"/>
</dbReference>
<dbReference type="PANTHER" id="PTHR23105">
    <property type="entry name" value="RIBOSOMAL PROTEIN L7AE FAMILY MEMBER"/>
    <property type="match status" value="1"/>
</dbReference>
<feature type="domain" description="Ribosomal protein eL8/eL30/eS12/Gadd45" evidence="5">
    <location>
        <begin position="131"/>
        <end position="216"/>
    </location>
</feature>
<dbReference type="GO" id="GO:0022625">
    <property type="term" value="C:cytosolic large ribosomal subunit"/>
    <property type="evidence" value="ECO:0007669"/>
    <property type="project" value="UniProtKB-UniRule"/>
</dbReference>
<sequence>MAPKKVTGKGKKVAEAPAALKKTIEKAPKHPLFEKRPKNFGIGQDIQPKRNLSRFVKWPKYVRVQRQRRILTMRLKVPPSVWQFTKTLDKNLSSQLFKLLAKYKPEDRAAKKERLNKAAQEKADGAAAADSKKPVFVKYGLNHIVELVEQKKALLVVIAHDVDPIEMVLWLPALCHKMDVPYCIVKGKARLGEVVHKKKATVVAFTGVRPDDKNELAKLIESVRGNFNDRYTEIRKQWGGGIMGIKSQHKQEKIRKAMELEEAKRMTA</sequence>
<evidence type="ECO:0000259" key="5">
    <source>
        <dbReference type="Pfam" id="PF01248"/>
    </source>
</evidence>
<accession>A0A5J4Z3R9</accession>
<dbReference type="GO" id="GO:0003723">
    <property type="term" value="F:RNA binding"/>
    <property type="evidence" value="ECO:0007669"/>
    <property type="project" value="UniProtKB-UniRule"/>
</dbReference>
<dbReference type="PRINTS" id="PR00882">
    <property type="entry name" value="RIBOSOMALL7A"/>
</dbReference>
<dbReference type="FunFam" id="3.30.1330.30:FF:000003">
    <property type="entry name" value="60S ribosomal protein L7a"/>
    <property type="match status" value="1"/>
</dbReference>
<dbReference type="InterPro" id="IPR018492">
    <property type="entry name" value="Ribosomal_eL8/Nhp2"/>
</dbReference>
<evidence type="ECO:0000256" key="3">
    <source>
        <dbReference type="ARBA" id="ARBA00023274"/>
    </source>
</evidence>
<dbReference type="EMBL" id="VRMN01000001">
    <property type="protein sequence ID" value="KAA8497910.1"/>
    <property type="molecule type" value="Genomic_DNA"/>
</dbReference>
<dbReference type="InterPro" id="IPR004038">
    <property type="entry name" value="Ribosomal_eL8/eL30/eS12/Gad45"/>
</dbReference>
<keyword evidence="7" id="KW-1185">Reference proteome</keyword>
<keyword evidence="2 4" id="KW-0689">Ribosomal protein</keyword>
<dbReference type="PROSITE" id="PS01082">
    <property type="entry name" value="RIBOSOMAL_L7AE"/>
    <property type="match status" value="1"/>
</dbReference>